<gene>
    <name evidence="14" type="primary">sdhC</name>
    <name evidence="14" type="ORF">TUM19329_31080</name>
</gene>
<evidence type="ECO:0000256" key="4">
    <source>
        <dbReference type="ARBA" id="ARBA00020076"/>
    </source>
</evidence>
<dbReference type="InterPro" id="IPR018495">
    <property type="entry name" value="Succ_DH_cyt_bsu_CS"/>
</dbReference>
<keyword evidence="6 13" id="KW-0812">Transmembrane</keyword>
<keyword evidence="5 12" id="KW-0349">Heme</keyword>
<dbReference type="PROSITE" id="PS01001">
    <property type="entry name" value="SDH_CYT_2"/>
    <property type="match status" value="1"/>
</dbReference>
<keyword evidence="8 13" id="KW-1133">Transmembrane helix</keyword>
<evidence type="ECO:0000313" key="15">
    <source>
        <dbReference type="Proteomes" id="UP000502894"/>
    </source>
</evidence>
<evidence type="ECO:0000256" key="7">
    <source>
        <dbReference type="ARBA" id="ARBA00022723"/>
    </source>
</evidence>
<reference evidence="14" key="1">
    <citation type="journal article" date="2020" name="Microbiol. Resour. Announc.">
        <title>Complete Genome Sequence of Novel Psychrotolerant Legionella Strain TUM19329, Isolated from Antarctic Lake Sediment.</title>
        <authorList>
            <person name="Shimada S."/>
            <person name="Nakai R."/>
            <person name="Aoki K."/>
            <person name="Shimoeda N."/>
            <person name="Ohno G."/>
            <person name="Miyazaki Y."/>
            <person name="Kudoh S."/>
            <person name="Imura S."/>
            <person name="Watanabe K."/>
            <person name="Ishii Y."/>
            <person name="Tateda K."/>
        </authorList>
    </citation>
    <scope>NUCLEOTIDE SEQUENCE [LARGE SCALE GENOMIC DNA]</scope>
    <source>
        <strain evidence="14">TUM19329</strain>
    </source>
</reference>
<dbReference type="InterPro" id="IPR000701">
    <property type="entry name" value="SuccDH_FuR_B_TM-su"/>
</dbReference>
<comment type="cofactor">
    <cofactor evidence="12">
        <name>heme</name>
        <dbReference type="ChEBI" id="CHEBI:30413"/>
    </cofactor>
    <text evidence="12">The heme is bound between the two transmembrane subunits.</text>
</comment>
<dbReference type="CDD" id="cd03499">
    <property type="entry name" value="SQR_TypeC_SdhC"/>
    <property type="match status" value="1"/>
</dbReference>
<dbReference type="EMBL" id="AP022839">
    <property type="protein sequence ID" value="BCA96747.1"/>
    <property type="molecule type" value="Genomic_DNA"/>
</dbReference>
<feature type="binding site" description="axial binding residue" evidence="12">
    <location>
        <position position="80"/>
    </location>
    <ligand>
        <name>heme</name>
        <dbReference type="ChEBI" id="CHEBI:30413"/>
        <note>ligand shared with second transmembrane subunit</note>
    </ligand>
    <ligandPart>
        <name>Fe</name>
        <dbReference type="ChEBI" id="CHEBI:18248"/>
    </ligandPart>
</feature>
<keyword evidence="9 12" id="KW-0408">Iron</keyword>
<feature type="transmembrane region" description="Helical" evidence="13">
    <location>
        <begin position="20"/>
        <end position="44"/>
    </location>
</feature>
<keyword evidence="7 12" id="KW-0479">Metal-binding</keyword>
<dbReference type="PROSITE" id="PS01000">
    <property type="entry name" value="SDH_CYT_1"/>
    <property type="match status" value="1"/>
</dbReference>
<dbReference type="Pfam" id="PF01127">
    <property type="entry name" value="Sdh_cyt"/>
    <property type="match status" value="1"/>
</dbReference>
<comment type="subcellular location">
    <subcellularLocation>
        <location evidence="2">Membrane</location>
        <topology evidence="2">Multi-pass membrane protein</topology>
    </subcellularLocation>
</comment>
<keyword evidence="15" id="KW-1185">Reference proteome</keyword>
<evidence type="ECO:0000256" key="5">
    <source>
        <dbReference type="ARBA" id="ARBA00022617"/>
    </source>
</evidence>
<dbReference type="RefSeq" id="WP_173237987.1">
    <property type="nucleotide sequence ID" value="NZ_AP022839.1"/>
</dbReference>
<feature type="transmembrane region" description="Helical" evidence="13">
    <location>
        <begin position="105"/>
        <end position="123"/>
    </location>
</feature>
<dbReference type="InterPro" id="IPR034804">
    <property type="entry name" value="SQR/QFR_C/D"/>
</dbReference>
<name>A0A6F8T9F3_9GAMM</name>
<dbReference type="KEGG" id="lant:TUM19329_31080"/>
<protein>
    <recommendedName>
        <fullName evidence="4">Succinate dehydrogenase cytochrome b556 subunit</fullName>
    </recommendedName>
</protein>
<accession>A0A6F8T9F3</accession>
<evidence type="ECO:0000256" key="1">
    <source>
        <dbReference type="ARBA" id="ARBA00004050"/>
    </source>
</evidence>
<comment type="subunit">
    <text evidence="11">Part of an enzyme complex containing four subunits: a flavoprotein, an iron-sulfur protein, plus two membrane-anchoring proteins, SdhC and SdhD. The complex can form homotrimers.</text>
</comment>
<evidence type="ECO:0000256" key="9">
    <source>
        <dbReference type="ARBA" id="ARBA00023004"/>
    </source>
</evidence>
<dbReference type="InterPro" id="IPR014314">
    <property type="entry name" value="Succ_DH_cytb556"/>
</dbReference>
<dbReference type="PIRSF" id="PIRSF000178">
    <property type="entry name" value="SDH_cyt_b560"/>
    <property type="match status" value="1"/>
</dbReference>
<dbReference type="GO" id="GO:0005886">
    <property type="term" value="C:plasma membrane"/>
    <property type="evidence" value="ECO:0007669"/>
    <property type="project" value="TreeGrafter"/>
</dbReference>
<sequence>MNKKRPVNLDLGSLKFPPMAIASILHRISGLLLFILLPVMLFILGKSLHSEEIFEQTKSMLTSPYYKLALWAFSAAMIYHVLAGIRHLLMDMGFGEHLETARRSAIFVIVLSVILTIFLGIWIW</sequence>
<dbReference type="GO" id="GO:0009055">
    <property type="term" value="F:electron transfer activity"/>
    <property type="evidence" value="ECO:0007669"/>
    <property type="project" value="InterPro"/>
</dbReference>
<feature type="transmembrane region" description="Helical" evidence="13">
    <location>
        <begin position="65"/>
        <end position="85"/>
    </location>
</feature>
<evidence type="ECO:0000256" key="3">
    <source>
        <dbReference type="ARBA" id="ARBA00007244"/>
    </source>
</evidence>
<dbReference type="GO" id="GO:0006099">
    <property type="term" value="P:tricarboxylic acid cycle"/>
    <property type="evidence" value="ECO:0007669"/>
    <property type="project" value="InterPro"/>
</dbReference>
<evidence type="ECO:0000256" key="10">
    <source>
        <dbReference type="ARBA" id="ARBA00023136"/>
    </source>
</evidence>
<evidence type="ECO:0000256" key="6">
    <source>
        <dbReference type="ARBA" id="ARBA00022692"/>
    </source>
</evidence>
<keyword evidence="10 13" id="KW-0472">Membrane</keyword>
<dbReference type="GO" id="GO:0046872">
    <property type="term" value="F:metal ion binding"/>
    <property type="evidence" value="ECO:0007669"/>
    <property type="project" value="UniProtKB-KW"/>
</dbReference>
<evidence type="ECO:0000256" key="8">
    <source>
        <dbReference type="ARBA" id="ARBA00022989"/>
    </source>
</evidence>
<organism evidence="14 15">
    <name type="scientific">Legionella antarctica</name>
    <dbReference type="NCBI Taxonomy" id="2708020"/>
    <lineage>
        <taxon>Bacteria</taxon>
        <taxon>Pseudomonadati</taxon>
        <taxon>Pseudomonadota</taxon>
        <taxon>Gammaproteobacteria</taxon>
        <taxon>Legionellales</taxon>
        <taxon>Legionellaceae</taxon>
        <taxon>Legionella</taxon>
    </lineage>
</organism>
<proteinExistence type="inferred from homology"/>
<evidence type="ECO:0000256" key="13">
    <source>
        <dbReference type="SAM" id="Phobius"/>
    </source>
</evidence>
<comment type="function">
    <text evidence="1">Membrane-anchoring subunit of succinate dehydrogenase (SDH).</text>
</comment>
<evidence type="ECO:0000313" key="14">
    <source>
        <dbReference type="EMBL" id="BCA96747.1"/>
    </source>
</evidence>
<dbReference type="SUPFAM" id="SSF81343">
    <property type="entry name" value="Fumarate reductase respiratory complex transmembrane subunits"/>
    <property type="match status" value="1"/>
</dbReference>
<dbReference type="PANTHER" id="PTHR10978">
    <property type="entry name" value="SUCCINATE DEHYDROGENASE CYTOCHROME B560 SUBUNIT"/>
    <property type="match status" value="1"/>
</dbReference>
<dbReference type="PANTHER" id="PTHR10978:SF5">
    <property type="entry name" value="SUCCINATE DEHYDROGENASE CYTOCHROME B560 SUBUNIT, MITOCHONDRIAL"/>
    <property type="match status" value="1"/>
</dbReference>
<dbReference type="Proteomes" id="UP000502894">
    <property type="component" value="Chromosome"/>
</dbReference>
<dbReference type="NCBIfam" id="TIGR02970">
    <property type="entry name" value="succ_dehyd_cytB"/>
    <property type="match status" value="1"/>
</dbReference>
<evidence type="ECO:0000256" key="11">
    <source>
        <dbReference type="ARBA" id="ARBA00025912"/>
    </source>
</evidence>
<dbReference type="Gene3D" id="1.20.1300.10">
    <property type="entry name" value="Fumarate reductase/succinate dehydrogenase, transmembrane subunit"/>
    <property type="match status" value="1"/>
</dbReference>
<comment type="similarity">
    <text evidence="3">Belongs to the cytochrome b560 family.</text>
</comment>
<evidence type="ECO:0000256" key="12">
    <source>
        <dbReference type="PIRSR" id="PIRSR000178-1"/>
    </source>
</evidence>
<evidence type="ECO:0000256" key="2">
    <source>
        <dbReference type="ARBA" id="ARBA00004141"/>
    </source>
</evidence>
<dbReference type="AlphaFoldDB" id="A0A6F8T9F3"/>